<protein>
    <submittedName>
        <fullName evidence="19">Nesprin-2</fullName>
    </submittedName>
</protein>
<keyword evidence="4" id="KW-0597">Phosphoprotein</keyword>
<feature type="region of interest" description="Disordered" evidence="16">
    <location>
        <begin position="7330"/>
        <end position="7357"/>
    </location>
</feature>
<feature type="compositionally biased region" description="Basic residues" evidence="16">
    <location>
        <begin position="1696"/>
        <end position="1706"/>
    </location>
</feature>
<feature type="compositionally biased region" description="Basic and acidic residues" evidence="16">
    <location>
        <begin position="2734"/>
        <end position="2744"/>
    </location>
</feature>
<feature type="region of interest" description="Disordered" evidence="16">
    <location>
        <begin position="3121"/>
        <end position="3141"/>
    </location>
</feature>
<feature type="compositionally biased region" description="Low complexity" evidence="16">
    <location>
        <begin position="1037"/>
        <end position="1066"/>
    </location>
</feature>
<feature type="compositionally biased region" description="Polar residues" evidence="16">
    <location>
        <begin position="2752"/>
        <end position="2766"/>
    </location>
</feature>
<evidence type="ECO:0000256" key="5">
    <source>
        <dbReference type="ARBA" id="ARBA00022692"/>
    </source>
</evidence>
<feature type="compositionally biased region" description="Low complexity" evidence="16">
    <location>
        <begin position="952"/>
        <end position="967"/>
    </location>
</feature>
<evidence type="ECO:0000256" key="11">
    <source>
        <dbReference type="ARBA" id="ARBA00023212"/>
    </source>
</evidence>
<keyword evidence="5 14" id="KW-0812">Transmembrane</keyword>
<evidence type="ECO:0000256" key="2">
    <source>
        <dbReference type="ARBA" id="ARBA00008619"/>
    </source>
</evidence>
<dbReference type="CDD" id="cd00176">
    <property type="entry name" value="SPEC"/>
    <property type="match status" value="2"/>
</dbReference>
<feature type="compositionally biased region" description="Basic and acidic residues" evidence="16">
    <location>
        <begin position="1530"/>
        <end position="1543"/>
    </location>
</feature>
<organism evidence="19 20">
    <name type="scientific">Scomber scombrus</name>
    <name type="common">Atlantic mackerel</name>
    <name type="synonym">Scomber vernalis</name>
    <dbReference type="NCBI Taxonomy" id="13677"/>
    <lineage>
        <taxon>Eukaryota</taxon>
        <taxon>Metazoa</taxon>
        <taxon>Chordata</taxon>
        <taxon>Craniata</taxon>
        <taxon>Vertebrata</taxon>
        <taxon>Euteleostomi</taxon>
        <taxon>Actinopterygii</taxon>
        <taxon>Neopterygii</taxon>
        <taxon>Teleostei</taxon>
        <taxon>Neoteleostei</taxon>
        <taxon>Acanthomorphata</taxon>
        <taxon>Pelagiaria</taxon>
        <taxon>Scombriformes</taxon>
        <taxon>Scombridae</taxon>
        <taxon>Scomber</taxon>
    </lineage>
</organism>
<evidence type="ECO:0000259" key="17">
    <source>
        <dbReference type="PROSITE" id="PS50021"/>
    </source>
</evidence>
<dbReference type="SUPFAM" id="SSF47576">
    <property type="entry name" value="Calponin-homology domain, CH-domain"/>
    <property type="match status" value="1"/>
</dbReference>
<feature type="compositionally biased region" description="Basic and acidic residues" evidence="16">
    <location>
        <begin position="3035"/>
        <end position="3048"/>
    </location>
</feature>
<dbReference type="Pfam" id="PF10541">
    <property type="entry name" value="KASH"/>
    <property type="match status" value="1"/>
</dbReference>
<feature type="topological domain" description="Cytoplasmic" evidence="14">
    <location>
        <begin position="1"/>
        <end position="7367"/>
    </location>
</feature>
<feature type="compositionally biased region" description="Polar residues" evidence="16">
    <location>
        <begin position="7002"/>
        <end position="7013"/>
    </location>
</feature>
<dbReference type="SMART" id="SM00150">
    <property type="entry name" value="SPEC"/>
    <property type="match status" value="10"/>
</dbReference>
<dbReference type="InterPro" id="IPR056887">
    <property type="entry name" value="SYNE1/2_dom"/>
</dbReference>
<feature type="compositionally biased region" description="Basic and acidic residues" evidence="16">
    <location>
        <begin position="1660"/>
        <end position="1674"/>
    </location>
</feature>
<evidence type="ECO:0000256" key="9">
    <source>
        <dbReference type="ARBA" id="ARBA00023136"/>
    </source>
</evidence>
<evidence type="ECO:0000256" key="12">
    <source>
        <dbReference type="ARBA" id="ARBA00023242"/>
    </source>
</evidence>
<feature type="region of interest" description="Disordered" evidence="16">
    <location>
        <begin position="950"/>
        <end position="984"/>
    </location>
</feature>
<dbReference type="InterPro" id="IPR001589">
    <property type="entry name" value="Actinin_actin-bd_CS"/>
</dbReference>
<feature type="region of interest" description="Disordered" evidence="16">
    <location>
        <begin position="1026"/>
        <end position="1094"/>
    </location>
</feature>
<dbReference type="InterPro" id="IPR001715">
    <property type="entry name" value="CH_dom"/>
</dbReference>
<feature type="compositionally biased region" description="Polar residues" evidence="16">
    <location>
        <begin position="4815"/>
        <end position="4825"/>
    </location>
</feature>
<dbReference type="PROSITE" id="PS51049">
    <property type="entry name" value="KASH"/>
    <property type="match status" value="1"/>
</dbReference>
<dbReference type="PROSITE" id="PS00019">
    <property type="entry name" value="ACTININ_1"/>
    <property type="match status" value="1"/>
</dbReference>
<feature type="region of interest" description="Disordered" evidence="16">
    <location>
        <begin position="3195"/>
        <end position="3221"/>
    </location>
</feature>
<feature type="domain" description="Calponin-homology (CH)" evidence="17">
    <location>
        <begin position="30"/>
        <end position="135"/>
    </location>
</feature>
<evidence type="ECO:0000256" key="1">
    <source>
        <dbReference type="ARBA" id="ARBA00004245"/>
    </source>
</evidence>
<evidence type="ECO:0000256" key="15">
    <source>
        <dbReference type="SAM" id="Coils"/>
    </source>
</evidence>
<dbReference type="FunFam" id="1.20.58.60:FF:000157">
    <property type="entry name" value="Nesprin-1 isoform 1"/>
    <property type="match status" value="1"/>
</dbReference>
<evidence type="ECO:0000256" key="6">
    <source>
        <dbReference type="ARBA" id="ARBA00022737"/>
    </source>
</evidence>
<feature type="compositionally biased region" description="Acidic residues" evidence="16">
    <location>
        <begin position="6964"/>
        <end position="6976"/>
    </location>
</feature>
<feature type="region of interest" description="Disordered" evidence="16">
    <location>
        <begin position="1455"/>
        <end position="1477"/>
    </location>
</feature>
<dbReference type="Pfam" id="PF00307">
    <property type="entry name" value="CH"/>
    <property type="match status" value="2"/>
</dbReference>
<keyword evidence="20" id="KW-1185">Reference proteome</keyword>
<feature type="compositionally biased region" description="Basic and acidic residues" evidence="16">
    <location>
        <begin position="1596"/>
        <end position="1607"/>
    </location>
</feature>
<dbReference type="GO" id="GO:0005640">
    <property type="term" value="C:nuclear outer membrane"/>
    <property type="evidence" value="ECO:0007669"/>
    <property type="project" value="UniProtKB-SubCell"/>
</dbReference>
<dbReference type="Gene3D" id="1.10.418.10">
    <property type="entry name" value="Calponin-like domain"/>
    <property type="match status" value="2"/>
</dbReference>
<feature type="compositionally biased region" description="Polar residues" evidence="16">
    <location>
        <begin position="3212"/>
        <end position="3221"/>
    </location>
</feature>
<feature type="coiled-coil region" evidence="15">
    <location>
        <begin position="2118"/>
        <end position="2169"/>
    </location>
</feature>
<evidence type="ECO:0000256" key="4">
    <source>
        <dbReference type="ARBA" id="ARBA00022553"/>
    </source>
</evidence>
<dbReference type="InterPro" id="IPR018159">
    <property type="entry name" value="Spectrin/alpha-actinin"/>
</dbReference>
<feature type="region of interest" description="Disordered" evidence="16">
    <location>
        <begin position="1596"/>
        <end position="1716"/>
    </location>
</feature>
<evidence type="ECO:0000313" key="20">
    <source>
        <dbReference type="Proteomes" id="UP001314229"/>
    </source>
</evidence>
<feature type="topological domain" description="Perinuclear space" evidence="14">
    <location>
        <begin position="7389"/>
        <end position="7418"/>
    </location>
</feature>
<feature type="compositionally biased region" description="Basic and acidic residues" evidence="16">
    <location>
        <begin position="3130"/>
        <end position="3139"/>
    </location>
</feature>
<feature type="coiled-coil region" evidence="15">
    <location>
        <begin position="4680"/>
        <end position="4707"/>
    </location>
</feature>
<feature type="coiled-coil region" evidence="15">
    <location>
        <begin position="4768"/>
        <end position="4795"/>
    </location>
</feature>
<dbReference type="EMBL" id="CAWUFR010000327">
    <property type="protein sequence ID" value="CAK6975974.1"/>
    <property type="molecule type" value="Genomic_DNA"/>
</dbReference>
<name>A0AAV1PYH0_SCOSC</name>
<feature type="coiled-coil region" evidence="15">
    <location>
        <begin position="2439"/>
        <end position="2494"/>
    </location>
</feature>
<evidence type="ECO:0000256" key="13">
    <source>
        <dbReference type="ARBA" id="ARBA00046312"/>
    </source>
</evidence>
<dbReference type="GO" id="GO:0005856">
    <property type="term" value="C:cytoskeleton"/>
    <property type="evidence" value="ECO:0007669"/>
    <property type="project" value="UniProtKB-SubCell"/>
</dbReference>
<feature type="coiled-coil region" evidence="15">
    <location>
        <begin position="2633"/>
        <end position="2663"/>
    </location>
</feature>
<evidence type="ECO:0000256" key="10">
    <source>
        <dbReference type="ARBA" id="ARBA00023203"/>
    </source>
</evidence>
<feature type="coiled-coil region" evidence="15">
    <location>
        <begin position="4322"/>
        <end position="4349"/>
    </location>
</feature>
<evidence type="ECO:0000259" key="18">
    <source>
        <dbReference type="PROSITE" id="PS51049"/>
    </source>
</evidence>
<feature type="compositionally biased region" description="Polar residues" evidence="16">
    <location>
        <begin position="1267"/>
        <end position="1279"/>
    </location>
</feature>
<feature type="compositionally biased region" description="Polar residues" evidence="16">
    <location>
        <begin position="1080"/>
        <end position="1093"/>
    </location>
</feature>
<evidence type="ECO:0000256" key="3">
    <source>
        <dbReference type="ARBA" id="ARBA00022490"/>
    </source>
</evidence>
<dbReference type="FunFam" id="1.10.418.10:FF:000057">
    <property type="entry name" value="Calmin"/>
    <property type="match status" value="1"/>
</dbReference>
<keyword evidence="11" id="KW-0206">Cytoskeleton</keyword>
<feature type="region of interest" description="Disordered" evidence="16">
    <location>
        <begin position="6920"/>
        <end position="7025"/>
    </location>
</feature>
<dbReference type="InterPro" id="IPR012315">
    <property type="entry name" value="KASH"/>
</dbReference>
<feature type="coiled-coil region" evidence="15">
    <location>
        <begin position="1996"/>
        <end position="2027"/>
    </location>
</feature>
<feature type="compositionally biased region" description="Polar residues" evidence="16">
    <location>
        <begin position="1026"/>
        <end position="1035"/>
    </location>
</feature>
<feature type="region of interest" description="Disordered" evidence="16">
    <location>
        <begin position="4813"/>
        <end position="4865"/>
    </location>
</feature>
<feature type="coiled-coil region" evidence="15">
    <location>
        <begin position="745"/>
        <end position="810"/>
    </location>
</feature>
<keyword evidence="8 15" id="KW-0175">Coiled coil</keyword>
<feature type="domain" description="Calponin-homology (CH)" evidence="17">
    <location>
        <begin position="185"/>
        <end position="291"/>
    </location>
</feature>
<dbReference type="SMART" id="SM00033">
    <property type="entry name" value="CH"/>
    <property type="match status" value="2"/>
</dbReference>
<dbReference type="Pfam" id="PF25035">
    <property type="entry name" value="SYNE1"/>
    <property type="match status" value="1"/>
</dbReference>
<reference evidence="19 20" key="1">
    <citation type="submission" date="2024-01" db="EMBL/GenBank/DDBJ databases">
        <authorList>
            <person name="Alioto T."/>
            <person name="Alioto T."/>
            <person name="Gomez Garrido J."/>
        </authorList>
    </citation>
    <scope>NUCLEOTIDE SEQUENCE [LARGE SCALE GENOMIC DNA]</scope>
</reference>
<feature type="coiled-coil region" evidence="15">
    <location>
        <begin position="2536"/>
        <end position="2563"/>
    </location>
</feature>
<dbReference type="FunFam" id="1.20.58.60:FF:000126">
    <property type="entry name" value="Spectrin repeat containing, nuclear envelope 1a"/>
    <property type="match status" value="1"/>
</dbReference>
<feature type="compositionally biased region" description="Polar residues" evidence="16">
    <location>
        <begin position="5008"/>
        <end position="5024"/>
    </location>
</feature>
<feature type="domain" description="KASH" evidence="18">
    <location>
        <begin position="7359"/>
        <end position="7418"/>
    </location>
</feature>
<keyword evidence="3" id="KW-0963">Cytoplasm</keyword>
<dbReference type="InterPro" id="IPR057057">
    <property type="entry name" value="Spectrin_SYNE1"/>
</dbReference>
<dbReference type="InterPro" id="IPR002017">
    <property type="entry name" value="Spectrin_repeat"/>
</dbReference>
<feature type="coiled-coil region" evidence="15">
    <location>
        <begin position="4386"/>
        <end position="4447"/>
    </location>
</feature>
<dbReference type="Pfam" id="PF00435">
    <property type="entry name" value="Spectrin"/>
    <property type="match status" value="1"/>
</dbReference>
<feature type="region of interest" description="Disordered" evidence="16">
    <location>
        <begin position="2713"/>
        <end position="2774"/>
    </location>
</feature>
<keyword evidence="9 14" id="KW-0472">Membrane</keyword>
<dbReference type="SMART" id="SM01249">
    <property type="entry name" value="KASH"/>
    <property type="match status" value="1"/>
</dbReference>
<feature type="region of interest" description="Disordered" evidence="16">
    <location>
        <begin position="5003"/>
        <end position="5056"/>
    </location>
</feature>
<proteinExistence type="inferred from homology"/>
<keyword evidence="10" id="KW-0009">Actin-binding</keyword>
<feature type="compositionally biased region" description="Low complexity" evidence="16">
    <location>
        <begin position="7330"/>
        <end position="7348"/>
    </location>
</feature>
<evidence type="ECO:0000256" key="7">
    <source>
        <dbReference type="ARBA" id="ARBA00022989"/>
    </source>
</evidence>
<dbReference type="GO" id="GO:0003779">
    <property type="term" value="F:actin binding"/>
    <property type="evidence" value="ECO:0007669"/>
    <property type="project" value="UniProtKB-KW"/>
</dbReference>
<feature type="coiled-coil region" evidence="15">
    <location>
        <begin position="1401"/>
        <end position="1428"/>
    </location>
</feature>
<dbReference type="Gene3D" id="1.20.58.60">
    <property type="match status" value="8"/>
</dbReference>
<comment type="similarity">
    <text evidence="2">Belongs to the nesprin family.</text>
</comment>
<evidence type="ECO:0000313" key="19">
    <source>
        <dbReference type="EMBL" id="CAK6975974.1"/>
    </source>
</evidence>
<dbReference type="PANTHER" id="PTHR14514:SF4">
    <property type="entry name" value="NESPRIN-2"/>
    <property type="match status" value="1"/>
</dbReference>
<accession>A0AAV1PYH0</accession>
<dbReference type="InterPro" id="IPR036872">
    <property type="entry name" value="CH_dom_sf"/>
</dbReference>
<keyword evidence="7" id="KW-1133">Transmembrane helix</keyword>
<feature type="compositionally biased region" description="Polar residues" evidence="16">
    <location>
        <begin position="2855"/>
        <end position="2864"/>
    </location>
</feature>
<comment type="caution">
    <text evidence="19">The sequence shown here is derived from an EMBL/GenBank/DDBJ whole genome shotgun (WGS) entry which is preliminary data.</text>
</comment>
<dbReference type="Pfam" id="PF25034">
    <property type="entry name" value="Spectrin_SYNE1"/>
    <property type="match status" value="1"/>
</dbReference>
<feature type="compositionally biased region" description="Acidic residues" evidence="16">
    <location>
        <begin position="4827"/>
        <end position="4842"/>
    </location>
</feature>
<sequence>MASGGAEDDDRGIPLDIDNVHMLLQVEQEQIQKRTFTNWINAQLSKRTPPSFVSDLFSDLKDGSPLLDLLEVMSGQNMKRQRGRGVFQQRANIETALNFLKKKSIKLVNINIPDIIDGRPSIILGLVWTIILHCHIEELASTLSFSSRHSSLDSLVSVDSWSGSPIPASPVPAGRTSPLHRRFRMSARRALLMWVRDQCQKVGCSISMKDFKSSWRSGEAFLAILCSLRPQLVDLSLVRSRSNQENLEEAFHLAERELHIARLLEPQDVDVEDPDEKSIMTYVAQFLQYSNDMPAPDDDMQLFPLAKPPCFSPVNLPTHFTPAIAVSPLRQTSPSQRAREVTCWLQQAYEELSEAWTAAEKSSYAEKYQVFQSLASNFTEQKRPVMTLFSAIRRCPDLSQEQHALRTALDHLEGELQRCKTDLDRSLPPPMDSVALWLQRAEAALTEEGETVKDHADAAKEARAQQDTLKTLIKEISHHSSILDTFNNMDDSGNIIVPLEKFDEIKRRLTNVRVTAKYQGIKLEFKESRHTMLDLMGRVSAKVQYWKAPYKSQETVLQLLQDWHETVERQGLLMILTDALQNLKEKANVYTSKAALDSQFVTRQVKEAESEAALVTQAVATVKTTMERVASAWETYDKCLISLHTWLKQKAQSETQSAAEGMQDMSEWTSCQAQVNEVGNLLIEVTEASTSLLLAEQLSKLNKQWAECMKKTMFEVSSELVVGPLCFQMVRALYHEASWLLRQPLEVASVKLKAKRQKLQLLSKKLVEADMSSLGPSPDKDRLKTLQEMLVEAERTCGELQQAASGLEGRLAELDHWSSEALDCYQLLKEKEQRGRTALQSTAEGLISRSLQLENQVVTEGQNLKDLVARVKKTSSLQYLSTTVMQDRILVTVSQCQEILGMFTSLGFRRHVGEAPEQTAHQKKQAEAGLLVVARTKHVDQIGNIKLQTQDPRQLSSQIPSQIPQQRTRGLQGPGPKSYTHSQNTGGEMIIVIPHVQIQMLPQSVKKVESEAMIQPLPFPQFHTQALSQSQNEQQAPVGPSSPKSPLLSKPTPSSPTEEKTVSSPSQTHKFQPKFRTRDQPNTPQSSKTSPQQLVMVRSEVHSMAQSMARSRLEKARFRLQGRIQQAIKLFGGKEISEVQAKKKQRALKILQPAFLEEFLAAVEGFGAFCFGPQLQDLILLSDSVRKQWETVTEGYLTIEERVESLQELSETLTPRQSSCLATDQLKEADEMQETKPSGTELLDDSRRRQLWGNPPLGATGVPDGLQLSNNLPQKTSAGGPQRDFSAVGYSVSGQLHLGDILRLRAQDVPTVSEVHLTQPKVLSGSGREASFQDKEQPLKACVLHIPQSSQPVQTHIQMVVRGDTVETKQEAEWTVIPEEAAAPQEELSSEQKVPERMVSLENSADLIESADNQMARITEKLDRIIRSPVDISSLTLADPRLVLNLKEMDGKLKSEMRQLSKQSAEEDRQGPEATSSLSFCQNLHSSVHHVEQLRQQLLKVHSAVWSLDRFLDTTSEVEAEISTLQAKQDPSRQRNEADREQDRVSWLPAMQQRLQTAVEQSDGVDSSLKAVGMTLTMDGATVTCRDVVTSLSQKVEEKQNKEDKDNTQFPQGKQKMRKNEEVNTAEMCQTDIRDDSPLQGRAQKQQNPTPSVMEEESGSEAKRSRLEGENDTKTEEDEELKAPTQILEGEDLKTKSQRRRRRRKQVKTEKEEDESLVQRRSVLLGALKEIQGAAEQLGLQEPTLPALQQRTRALTKLDSQLACHLSELQYLCGASSQSAVPDDSQTSAVEDLWKETTKAVTDRLDQCCNLTELLKRFQSIRGELRGTLQRAESTINEQASYMGRDNLQRLHTQVQETIAELNGLGVSIEEVRSVCRQLHTHLRKIPECITIPFESEADALMDRWLDISERTDSYLDNIHLGLTLWDGVLKLGAEVESWTANKLAVFTQSPSFQTDEDIRAFKDEILTREESMDCFHRRAAEIQTLLQSTEPPLELQVVETQMRKRMEQLKELVSEAEDVYRQMVATKGQITARMSECYNSLQRVQDSLLSFSGSDVVKILTKLKDLCLLLQTQDEQVESLMEDLHVMASIAGTESMQSLSADGIQLQEKVRLVHQIFSEVEEQTERNIRDLDRLQKESEHLEKWLISAEEKAAKKEDLSRLQEEALQQSVRTKAISQLVSSLQRGTLQQSALVEESTKLLERCHIFQTNALGGCVEQDSSLGRDVEVFQALSKFTQSRVEDQPVDSPLKESIESPVEQRLHSAQAVESAMAEEEVRVTGSSLSPRLSDGDDIKGETTQKTEEQCRNLLQTVQPYHSVLQTESELASSYQLQNQEACSRFQELQRRTTQLPTLFPWPGTAERRHACLLARQLQDETKSLQLILTSLDKQKLNQTEKTSNTIWKEAELETRCSTLTAELNGVCSRLEEGVRNEEHFNQSLQDCRRKLTSLQERMSACQARKDESTARQLTDVAALEALLREVTDLEKDLLQLVTLKDSVAASSTAEAHVSLCQEFSSLQKHKRALDSSITEHLALLKEKMNQRVQQVKEEASCVQIALKNLAENLGKLSGNHEELPHIGQLKQQWCLIKDRDTRLTVLAARVHDLQRTEESGITQEMLPADVDAAAKDLDSLGLMSLQKKEQCAENTANRVKQAISQLQQWSQTVQDEPSSPNQAALDEGLRLQQALHEVFSERDFLLNCLGIKFTKEQEKSASDALSESTHELESLSKSLVSRGQREVELEETFKSGGDTMHSASPRETASSSGFRESSDPNDDKIKIQGFSLISERHHASIKLTMHTSGGSKVDANGTKLDRACISMQRTDISNTWPAGSLTQTEDALAPSQVPFAESPDTFESKPQQQSQEFTPTPPKTDTDFLRSKDISTMNVSHTESLMSESPLTLNKSLVTLQENTEALQKSPDIGNEVKLEGIPVPINENQSGHVAAQSDTFRGVTDAQEQRKPCKAMSVSPKRVFTVVLDEPQYMQQNVGASMSDFKSLYVDKLKSSTSEVEDSVSEKPSAVVSSELNECKSTGAKLRRLENSESHDKTHSEVSNSSVSCDSVAEFHVSGSEAAETTFPGVKQEEMTDVWHLEERTMSSVLRTAEGSALTGESLTESHIQPVVADTPQSTGTGHKEGEKTEETCDPDLTETKYLKVPETCESKVPNVESESQLPARLEATEMAQEQPQIQEDMEAERTAQELAAHPGAGEMTAESPGSETYKHTSTMQDIFSEVQSLVERSNIINRIPHIDLNWYLKFSPGETEIRLVRTVQKVLACRYQPAQLDVTAMAKQLEEAQDYNRSVLEQVATMKKSCSVGVCDPGYLKSIEGQWSAALLDASATVQVKAAQLDQVKQYHKQISITRAFLDVLAAEKEKRSLNALGSSALQAEKLHSLLKTMELKNDMMEELLRLSSQLSVHLSKAESSGALFAQLGDVQEEWRLLKGSIKIALRHASNTASQSSLLIKEAEDLKEKLEALQKSNIFTQSSGKIHDIKGMMELVCLTADLKLYNQLYLHLQSKSDALVHFSLGRKERTEIKQNLQELWSLLDVTKSRLDTLTCSAGCVSSAKVNNQLRDLFIWAKQVENHVAIGKKLSLFPEEARIQIVEMKRCQTDILTRRSKMQAEVKEMKAIASDMDNEECDQVLKTVEDLYGTIADSFHHVLDTMKKNLHERGKLFGQLTSMDDWLAETHAKRDLCPHFENVSKADTRKLESELKIYKLATVEIERQLHLVEAMAESCKDVAAGLSPGESRYLVNRLSGLWTELDVLMAHEKATSWELKELVHERTASDEELSTIQDSLKQISTDLEQLRFPLAKDTLSAIAVLKHMLMEHQCQVQDIQHCQAAKRNSLLCSIGELQDRCKALSIHAFEQDKYLYIRGQMEESRDIAKEQIQRAKDKKIRVGERFRICQSLLVELPLVKTQCQEAADQLEAIAQELYTSDLNSERKRIHHTVETLVSWENSVTDIIKNLETKLLLGLRLSSELPALMELFQSTRLELQKAKPFNPDEKAIDFALQRYWVIWRNMESGMRVFEALGRKEKIKMKKYKELYSLRDAAMKECHLHMESLSQARESLKDYQWAAQGAIGFLHNAEATFLSAPGGFLDCTEEQRQTQQALETLEDGFQAHICHLAELVPQQPCLSRPKTEQLHTDILSQLLVGRAVLEAQAQLRLESLQRCEIRQQSHRSCHEDIWQLLSGFGAKILDCAAEQVTSYEKCVAQHKRAKLLMEDLHNLAGKIDELRAGCPMQGCGVGKDVELGALWSRWVSLRRGVGLLMAHTEQRGEEWRDITTSMEQCCSFLASLQADVPDSSTVSFTQEKPQELLAQAEMHQAGIEQEQQALASLEHQLEHALSLSSSQNPISPGPVGKTLLKIQENVRSLKERNLLLVAAAQAEEKERQQVQEEMEEVEQHVVAILSQLEACSSPRKQKELREDLSSQKAKLKSIMDDVQSRYDEIPADLEKWIQEVQLSLQRAEERVAVRSSPVHKLASRVVELVSGLEKVKTLLEQRSKTVNEAKNALKRVWDELDAWHSRLMLLESEMQDLAEEQPDQAHLLMDQLTQPLQLYQNAAQMAEQRTAFLSKIPACLQEFEDILYSATCWMDEAQSWLNAPCSFTTARSLQNHAKALQLVLDDSERIRDTLQGFRSVLAEISAVCDISIQEDRLDQNDQQVCTMQRSVLEPLKKLLQAVGMVEAMETELKEMEKNIPKIQAILSSMDNSSITVTEHLHNLQVILANVQSMQRTLEEMEKCKPELHLPQGAEEKLVIFSKARQLMKKLKELEHLTQQESLLQENKIGEEEETSKDLGITTTFNPLEDFQQQDRSQQRNLAQQEDFEVSYSEEEEDEEDEHCHSSSSDTLTCSIPEDPDVTFKPTDVQIEDASDSKPLADTEALQNLSAQFCSVEAWLETEEFESEYSETGLTTMETSLYPEADSGEISGLKTATETTEPLIAAAATLDPHRCQNNETIITEPHTQSRQVAEDTRLIPARPRTPFNAMRASVEFIEVEPPHQGLDTVNGQKDQSEITTSHPSVVKESQRAQQEPSEVPIRSAGHKEDDEEQPRWSRLHFQISQKLTTLKKVQEEHQTLINSGDGGNEKVPERELVSTESASAVLQRVHESIAMLRPIVRSADVSHPDVKDEFYEAVRGVLLCLDALTDLLLTPGGGSEEDGQLRLLQQECVSTELVTVAGLLRNIESDTRPAFLREEADALLCLTSFQQCLHTVQLVFNSSQNQLSEHLGIKNQHQELFSNQPCILDELELGQSEMFPTLKEAPSFECVLGRHLRQRPGEKAKLQQAAQSLLQGITRLLELGEECVTGGQISRVHNRSQLQAALCRHKKLLQVLGSQLAFVQHLFHREPEALKCQEVERVQLEVRANALQQQALEQEVASQRMLREWIRWEESCVRLGRLLDEVEAFINSGEPEGDDEEEEEGVVQHRLDACQRTLVQLDESRAAVGLLLDRGSALQTEPAFAASVGQAGGALELRWRSAYKRTEREIQRCRDILESRVRFQTDFASVSDWLVGANEHLKTCSDLANTSELNQECVHSSLIKLLDLSIEMEAMSIQRTSVSKHATQLRHLREADCPKLRAHLSQLEVNWLQLTSDLSKIQEQLQQKLLPAWPPVQLLSDLEDWLKKLEARLNREKEAVLKAKDAAQITESLQRYQEVKAGMISEQLLLDFLSQSGPQGMGADVLPLCSKRTMFGEQLGALRLQSFHLQRELESQIYEAEQIHQTCAARERHLQRLHKTIEQHRKQLNDWKQPVSQTLAHKALLEWEAVVGRVKDVKATCVHVEKGEEHPCDSALSGRAESLRHACEDLSQQMEALRPALRQNVEEWACFERNLREISLHTTRVRCSLQHQQAPLLSLEQTQAYLDLLQQHQEQAGQGEELWAAVDKSYQSLMKTVDHGRAQSLCEQMEEERGRWKDMLQKIKDEHKKTGQILSSWQEYTRLSDSCSLHLQRLRHQWEELLSSQQDTQAMVHSVQTLQDAAEDLQSSVGDVLASSKPLIGHLEPLAVNLIQSETRLLSRDVLLLSQAMSGKKTSLQEDLGQQKLFNSQLEALEKNILHRQKASMNNKDSAKQDLLALSESLVDVREMSGCVSLNREQTQRRHTLSRQWIDSMTQTSAMNRELQAESQRSLDFEQKCENLTSIQEQLEQESIPRIPQSYSNLKEMLTVHQRLQTEMIIGHQLLQGLLCDAVQCMEKETKQRRSELMTRVASMKEKWFSAVALAVQRRTLIKEQLSQWRVYHHGSKHLWKLLRDVDPLLPPAGHALCTPLQLRSCTDDHQCVEETLDLHSTVYTQTLEAGKQLCESMKESECQSQLQSELQDIEKVWTRTTSLLVKRRATINTTVQKWTQSQDEITNITSELDELKIRLNQKLPESPEDSKEETLIQKTDLSLQCLASKLRELATMKTDLSQYVVAGDSALLEQQLEQLHGQWEELCMKVSLRRQEIADRLNAWNIFNDKNKEFCDWLTQMENKVCHSGDLSIEEMVEKLKKDCMEEINLFSENKSHLKQLGEQLLLASDEAKQTQVHGSLQEVNHRWHNLFNHIEGRVKKLKETLVTMQQLDKNMSNLRSWLSRIEAELSRPITYSVCHHQEIQRRLAEQQELQRDIEKHTEGVASVLSLCDVLLRDEDAAGGVEAESDSLQETSHSLDQRWRTICAMALDRRLRIEETWRLWCKFLDDYSRFEDWLKMAERTAANPNSGDVLYTVAKEELKKFESFQRQVNERLTQLELVNNQYRRLARENRTDRASQLKAMVHQGNRRWDTLHRRVAAILRRLKYFTSQREDFEGTRESMLVWLTELDLQLTNVEHFSESDVHHKIQQLNSFQKEITLNTERIDGLIVFGEGLIQRSSPQDAALIEDELEELHSYCQEVFSRLVRFHQRLSQPPIIAEEPELSSTSFSLESSLELIGRLRLGRSQGSLPATPTHLLTPPLERSGRETPVSVDSLPLEWDHTGDVGGSSSHEDDEEEDGQEEEGAYFSALSDEELTENREELVEAPEALQASSLVSGSSPRWRSPGDPEESLQLDVEGHAQAPPAYTSTPQKPGYLHLMSQCSSSIEKVKRASLFLDDEEQPEEFGLRGLSTSDKQSGVIERWELHQAQSRTDLDAGPEEPQKLATDLDDITSWLENVIPELDRLQQSDPAASIDDMAARAKELKEMHKTFARYKSIMLSVNLRAPEAPELQERMAAMNRDWSRACTGLQQWDNSLRKTLMCCQEFHETLHSLLLWLAHAESRRYAVDISHPETSVKALQQHCNTLTDLQEELRGRQAQQASLQGLWSQLQPEEGAEDSDEAREKLYVTGSKLKLLLRQVTRDLSSLQKRLDCESASAVQGQSASADATDSNNAPSTQRERRDSPPRSFFHRVLRAAFPLHLLLLLLLLLPCLIPMSESDAGCTVTNNFARSFYPMLRYTNGPPPT</sequence>
<feature type="compositionally biased region" description="Basic and acidic residues" evidence="16">
    <location>
        <begin position="1455"/>
        <end position="1471"/>
    </location>
</feature>
<feature type="region of interest" description="Disordered" evidence="16">
    <location>
        <begin position="1523"/>
        <end position="1543"/>
    </location>
</feature>
<keyword evidence="6" id="KW-0677">Repeat</keyword>
<comment type="subcellular location">
    <subcellularLocation>
        <location evidence="1">Cytoplasm</location>
        <location evidence="1">Cytoskeleton</location>
    </subcellularLocation>
    <subcellularLocation>
        <location evidence="13">Nucleus outer membrane</location>
        <topology evidence="13">Single-pass type IV membrane protein</topology>
    </subcellularLocation>
</comment>
<feature type="compositionally biased region" description="Low complexity" evidence="16">
    <location>
        <begin position="6921"/>
        <end position="6933"/>
    </location>
</feature>
<dbReference type="PANTHER" id="PTHR14514">
    <property type="entry name" value="PKA ANCHORING PROTEIN"/>
    <property type="match status" value="1"/>
</dbReference>
<dbReference type="Proteomes" id="UP001314229">
    <property type="component" value="Unassembled WGS sequence"/>
</dbReference>
<dbReference type="PROSITE" id="PS50021">
    <property type="entry name" value="CH"/>
    <property type="match status" value="2"/>
</dbReference>
<feature type="region of interest" description="Disordered" evidence="16">
    <location>
        <begin position="2845"/>
        <end position="2875"/>
    </location>
</feature>
<evidence type="ECO:0000256" key="14">
    <source>
        <dbReference type="PROSITE-ProRule" id="PRU00385"/>
    </source>
</evidence>
<evidence type="ECO:0000256" key="16">
    <source>
        <dbReference type="SAM" id="MobiDB-lite"/>
    </source>
</evidence>
<dbReference type="SUPFAM" id="SSF46966">
    <property type="entry name" value="Spectrin repeat"/>
    <property type="match status" value="12"/>
</dbReference>
<gene>
    <name evidence="19" type="ORF">FSCOSCO3_A031035</name>
</gene>
<feature type="region of interest" description="Disordered" evidence="16">
    <location>
        <begin position="1247"/>
        <end position="1281"/>
    </location>
</feature>
<feature type="region of interest" description="Disordered" evidence="16">
    <location>
        <begin position="3029"/>
        <end position="3053"/>
    </location>
</feature>
<keyword evidence="12" id="KW-0539">Nucleus</keyword>
<evidence type="ECO:0000256" key="8">
    <source>
        <dbReference type="ARBA" id="ARBA00023054"/>
    </source>
</evidence>
<feature type="coiled-coil region" evidence="15">
    <location>
        <begin position="5620"/>
        <end position="5647"/>
    </location>
</feature>